<reference evidence="4" key="1">
    <citation type="submission" date="2021-03" db="EMBL/GenBank/DDBJ databases">
        <authorList>
            <person name="Bekaert M."/>
        </authorList>
    </citation>
    <scope>NUCLEOTIDE SEQUENCE</scope>
</reference>
<sequence>MFLKLSTLDKIDEKLKKFESSINNLAKNVGTVNKRIDEIEKGMEFVNSSFEVSKTERENLKSTVSEIQINNGEIVTHLDDIRRNLNHLTERHLDLQTRSMRENLVFSGIPHKDEETIEETENIIKNFMYTELKMETTVDFHRAHRFGKETEFRDKKDGRLIKTRPIVCRFKNFKDREIVRSSAKELKGTHYGIQEQFPKEINDKRKMLWPYFKQAREDKKKAYLKRDKLFIDGNEFILPDDDEMETNDGKKNYETQGDFNSRTASLQDFNDLVDTDDFLAQNLIDINEFSNVDILDKLGIQRKRHSTDLNVNTYGRKLIQFCKNNNMYIMNGRIGNDEVGKPTSKNTSVVDYAISTADVLYLVENFDVLPFSSLYSDIHCPLELVLNCSNTKQSNVNINVESGENNTYIGKWNHDQVNEYKENLDKESISQLLSFIMTKTENVQNVDKNTIDEIVNEIRDVLLNSARNTFGEFVQKTYGFDYTGGKQNHRDWFNTECRRERRAFRKSKRLYKRYGSRIFKERLRRSETLYKKTMDKNIRSFNVDLRSKMKKMRTKNPKEFWKIINREKSRRCPDGWREYKNHCYFFSSEKKSWHEAEGKCRKMGGYLVKVTSSAENSWLVNTITSKKVIQQNYWIGAADFKETEWTWVIDLSKLRYSNWNSGQPNNAGGNEDCAHFYKPFNYKWNDMPCNYTGGGYICESENGSHCLPYHKLIKRKASRKQR</sequence>
<evidence type="ECO:0000313" key="5">
    <source>
        <dbReference type="Proteomes" id="UP000683360"/>
    </source>
</evidence>
<evidence type="ECO:0000313" key="4">
    <source>
        <dbReference type="EMBL" id="CAG2210445.1"/>
    </source>
</evidence>
<dbReference type="InterPro" id="IPR001304">
    <property type="entry name" value="C-type_lectin-like"/>
</dbReference>
<dbReference type="OrthoDB" id="6157090at2759"/>
<evidence type="ECO:0000256" key="1">
    <source>
        <dbReference type="ARBA" id="ARBA00022734"/>
    </source>
</evidence>
<keyword evidence="2" id="KW-1015">Disulfide bond</keyword>
<dbReference type="InterPro" id="IPR016187">
    <property type="entry name" value="CTDL_fold"/>
</dbReference>
<evidence type="ECO:0000256" key="2">
    <source>
        <dbReference type="ARBA" id="ARBA00023157"/>
    </source>
</evidence>
<dbReference type="PROSITE" id="PS50041">
    <property type="entry name" value="C_TYPE_LECTIN_2"/>
    <property type="match status" value="1"/>
</dbReference>
<dbReference type="SUPFAM" id="SSF57997">
    <property type="entry name" value="Tropomyosin"/>
    <property type="match status" value="1"/>
</dbReference>
<dbReference type="AlphaFoldDB" id="A0A8S3RQ10"/>
<dbReference type="InterPro" id="IPR016186">
    <property type="entry name" value="C-type_lectin-like/link_sf"/>
</dbReference>
<feature type="domain" description="C-type lectin" evidence="3">
    <location>
        <begin position="579"/>
        <end position="690"/>
    </location>
</feature>
<proteinExistence type="predicted"/>
<protein>
    <submittedName>
        <fullName evidence="4">Perlucin-like protein</fullName>
    </submittedName>
</protein>
<keyword evidence="5" id="KW-1185">Reference proteome</keyword>
<dbReference type="InterPro" id="IPR033989">
    <property type="entry name" value="CD209-like_CTLD"/>
</dbReference>
<dbReference type="PROSITE" id="PS00615">
    <property type="entry name" value="C_TYPE_LECTIN_1"/>
    <property type="match status" value="1"/>
</dbReference>
<gene>
    <name evidence="4" type="ORF">MEDL_24518</name>
</gene>
<dbReference type="Gene3D" id="3.10.100.10">
    <property type="entry name" value="Mannose-Binding Protein A, subunit A"/>
    <property type="match status" value="1"/>
</dbReference>
<dbReference type="Pfam" id="PF00059">
    <property type="entry name" value="Lectin_C"/>
    <property type="match status" value="1"/>
</dbReference>
<dbReference type="InterPro" id="IPR050111">
    <property type="entry name" value="C-type_lectin/snaclec_domain"/>
</dbReference>
<dbReference type="CDD" id="cd03590">
    <property type="entry name" value="CLECT_DC-SIGN_like"/>
    <property type="match status" value="1"/>
</dbReference>
<dbReference type="PANTHER" id="PTHR22803">
    <property type="entry name" value="MANNOSE, PHOSPHOLIPASE, LECTIN RECEPTOR RELATED"/>
    <property type="match status" value="1"/>
</dbReference>
<keyword evidence="1" id="KW-0430">Lectin</keyword>
<dbReference type="EMBL" id="CAJPWZ010001231">
    <property type="protein sequence ID" value="CAG2210445.1"/>
    <property type="molecule type" value="Genomic_DNA"/>
</dbReference>
<dbReference type="SMART" id="SM00034">
    <property type="entry name" value="CLECT"/>
    <property type="match status" value="1"/>
</dbReference>
<dbReference type="GO" id="GO:0030246">
    <property type="term" value="F:carbohydrate binding"/>
    <property type="evidence" value="ECO:0007669"/>
    <property type="project" value="UniProtKB-KW"/>
</dbReference>
<organism evidence="4 5">
    <name type="scientific">Mytilus edulis</name>
    <name type="common">Blue mussel</name>
    <dbReference type="NCBI Taxonomy" id="6550"/>
    <lineage>
        <taxon>Eukaryota</taxon>
        <taxon>Metazoa</taxon>
        <taxon>Spiralia</taxon>
        <taxon>Lophotrochozoa</taxon>
        <taxon>Mollusca</taxon>
        <taxon>Bivalvia</taxon>
        <taxon>Autobranchia</taxon>
        <taxon>Pteriomorphia</taxon>
        <taxon>Mytilida</taxon>
        <taxon>Mytiloidea</taxon>
        <taxon>Mytilidae</taxon>
        <taxon>Mytilinae</taxon>
        <taxon>Mytilus</taxon>
    </lineage>
</organism>
<dbReference type="InterPro" id="IPR036691">
    <property type="entry name" value="Endo/exonu/phosph_ase_sf"/>
</dbReference>
<dbReference type="Gene3D" id="3.30.70.1820">
    <property type="entry name" value="L1 transposable element, RRM domain"/>
    <property type="match status" value="1"/>
</dbReference>
<accession>A0A8S3RQ10</accession>
<dbReference type="Gene3D" id="3.60.10.10">
    <property type="entry name" value="Endonuclease/exonuclease/phosphatase"/>
    <property type="match status" value="1"/>
</dbReference>
<evidence type="ECO:0000259" key="3">
    <source>
        <dbReference type="PROSITE" id="PS50041"/>
    </source>
</evidence>
<dbReference type="Proteomes" id="UP000683360">
    <property type="component" value="Unassembled WGS sequence"/>
</dbReference>
<name>A0A8S3RQ10_MYTED</name>
<comment type="caution">
    <text evidence="4">The sequence shown here is derived from an EMBL/GenBank/DDBJ whole genome shotgun (WGS) entry which is preliminary data.</text>
</comment>
<dbReference type="InterPro" id="IPR018378">
    <property type="entry name" value="C-type_lectin_CS"/>
</dbReference>
<dbReference type="SUPFAM" id="SSF56436">
    <property type="entry name" value="C-type lectin-like"/>
    <property type="match status" value="1"/>
</dbReference>